<dbReference type="Proteomes" id="UP000183417">
    <property type="component" value="Unassembled WGS sequence"/>
</dbReference>
<accession>A0A1H3PTQ9</accession>
<proteinExistence type="predicted"/>
<evidence type="ECO:0000313" key="3">
    <source>
        <dbReference type="Proteomes" id="UP000183417"/>
    </source>
</evidence>
<dbReference type="EMBL" id="FNPE01000011">
    <property type="protein sequence ID" value="SDZ04353.1"/>
    <property type="molecule type" value="Genomic_DNA"/>
</dbReference>
<organism evidence="2 3">
    <name type="scientific">Delftia lacustris</name>
    <dbReference type="NCBI Taxonomy" id="558537"/>
    <lineage>
        <taxon>Bacteria</taxon>
        <taxon>Pseudomonadati</taxon>
        <taxon>Pseudomonadota</taxon>
        <taxon>Betaproteobacteria</taxon>
        <taxon>Burkholderiales</taxon>
        <taxon>Comamonadaceae</taxon>
        <taxon>Delftia</taxon>
    </lineage>
</organism>
<reference evidence="2 3" key="1">
    <citation type="submission" date="2016-10" db="EMBL/GenBank/DDBJ databases">
        <authorList>
            <person name="de Groot N.N."/>
        </authorList>
    </citation>
    <scope>NUCLEOTIDE SEQUENCE [LARGE SCALE GENOMIC DNA]</scope>
    <source>
        <strain evidence="2 3">LMG 24775</strain>
    </source>
</reference>
<evidence type="ECO:0000313" key="2">
    <source>
        <dbReference type="EMBL" id="SDZ04353.1"/>
    </source>
</evidence>
<gene>
    <name evidence="2" type="ORF">SAMN05421547_11145</name>
</gene>
<name>A0A1H3PTQ9_9BURK</name>
<protein>
    <submittedName>
        <fullName evidence="2">Uncharacterized protein</fullName>
    </submittedName>
</protein>
<dbReference type="AlphaFoldDB" id="A0A1H3PTQ9"/>
<evidence type="ECO:0000256" key="1">
    <source>
        <dbReference type="SAM" id="MobiDB-lite"/>
    </source>
</evidence>
<sequence>MATGADRRHGRRRVCAAGVMPADMDADIAAVMAAARVLSEQSLQESHGAFLRTARLRRCSRSKVHWDTAAVRRVVDGDHLMWLSFRGNPASCDGQATSSRADPVAAATRP</sequence>
<feature type="region of interest" description="Disordered" evidence="1">
    <location>
        <begin position="89"/>
        <end position="110"/>
    </location>
</feature>